<dbReference type="EMBL" id="UYSG01011431">
    <property type="protein sequence ID" value="VDL62305.1"/>
    <property type="molecule type" value="Genomic_DNA"/>
</dbReference>
<name>A0A0R3SW66_HYMDI</name>
<evidence type="ECO:0000313" key="1">
    <source>
        <dbReference type="EMBL" id="VDL62305.1"/>
    </source>
</evidence>
<reference evidence="3" key="1">
    <citation type="submission" date="2017-02" db="UniProtKB">
        <authorList>
            <consortium name="WormBaseParasite"/>
        </authorList>
    </citation>
    <scope>IDENTIFICATION</scope>
</reference>
<evidence type="ECO:0000313" key="3">
    <source>
        <dbReference type="WBParaSite" id="HDID_0000988801-mRNA-1"/>
    </source>
</evidence>
<evidence type="ECO:0000313" key="2">
    <source>
        <dbReference type="Proteomes" id="UP000274504"/>
    </source>
</evidence>
<sequence>MSSIIQAIGIMGMLINFLFNPSGELGGGHKFDVTMKILGHLYNPGLWELYVMEANLIRRRRVFLHWLCRLSKVAEQ</sequence>
<dbReference type="AlphaFoldDB" id="A0A0R3SW66"/>
<gene>
    <name evidence="1" type="ORF">HDID_LOCUS9886</name>
</gene>
<protein>
    <submittedName>
        <fullName evidence="3">Secreted protein</fullName>
    </submittedName>
</protein>
<reference evidence="1 2" key="2">
    <citation type="submission" date="2018-11" db="EMBL/GenBank/DDBJ databases">
        <authorList>
            <consortium name="Pathogen Informatics"/>
        </authorList>
    </citation>
    <scope>NUCLEOTIDE SEQUENCE [LARGE SCALE GENOMIC DNA]</scope>
</reference>
<organism evidence="3">
    <name type="scientific">Hymenolepis diminuta</name>
    <name type="common">Rat tapeworm</name>
    <dbReference type="NCBI Taxonomy" id="6216"/>
    <lineage>
        <taxon>Eukaryota</taxon>
        <taxon>Metazoa</taxon>
        <taxon>Spiralia</taxon>
        <taxon>Lophotrochozoa</taxon>
        <taxon>Platyhelminthes</taxon>
        <taxon>Cestoda</taxon>
        <taxon>Eucestoda</taxon>
        <taxon>Cyclophyllidea</taxon>
        <taxon>Hymenolepididae</taxon>
        <taxon>Hymenolepis</taxon>
    </lineage>
</organism>
<dbReference type="Proteomes" id="UP000274504">
    <property type="component" value="Unassembled WGS sequence"/>
</dbReference>
<accession>A0A0R3SW66</accession>
<dbReference type="WBParaSite" id="HDID_0000988801-mRNA-1">
    <property type="protein sequence ID" value="HDID_0000988801-mRNA-1"/>
    <property type="gene ID" value="HDID_0000988801"/>
</dbReference>
<proteinExistence type="predicted"/>